<comment type="catalytic activity">
    <reaction evidence="1">
        <text>Random hydrolysis of (1-&gt;4)-beta-D-mannosidic linkages in mannans, galactomannans and glucomannans.</text>
        <dbReference type="EC" id="3.2.1.78"/>
    </reaction>
</comment>
<evidence type="ECO:0000313" key="8">
    <source>
        <dbReference type="Proteomes" id="UP000195402"/>
    </source>
</evidence>
<protein>
    <recommendedName>
        <fullName evidence="3">mannan endo-1,4-beta-mannosidase</fullName>
        <ecNumber evidence="3">3.2.1.78</ecNumber>
    </recommendedName>
</protein>
<evidence type="ECO:0000259" key="6">
    <source>
        <dbReference type="Pfam" id="PF26410"/>
    </source>
</evidence>
<dbReference type="AlphaFoldDB" id="A0A200RCL1"/>
<proteinExistence type="inferred from homology"/>
<feature type="domain" description="Glycoside hydrolase family 5" evidence="6">
    <location>
        <begin position="45"/>
        <end position="379"/>
    </location>
</feature>
<dbReference type="InterPro" id="IPR017853">
    <property type="entry name" value="GH"/>
</dbReference>
<dbReference type="STRING" id="56857.A0A200RCL1"/>
<dbReference type="InParanoid" id="A0A200RCL1"/>
<keyword evidence="5" id="KW-0326">Glycosidase</keyword>
<dbReference type="FunFam" id="3.20.20.80:FF:000012">
    <property type="entry name" value="Mannan endo-1,4-beta-mannosidase 6"/>
    <property type="match status" value="1"/>
</dbReference>
<dbReference type="Gene3D" id="3.20.20.80">
    <property type="entry name" value="Glycosidases"/>
    <property type="match status" value="1"/>
</dbReference>
<comment type="caution">
    <text evidence="7">The sequence shown here is derived from an EMBL/GenBank/DDBJ whole genome shotgun (WGS) entry which is preliminary data.</text>
</comment>
<dbReference type="Pfam" id="PF26410">
    <property type="entry name" value="GH5_mannosidase"/>
    <property type="match status" value="1"/>
</dbReference>
<reference evidence="7 8" key="1">
    <citation type="journal article" date="2017" name="Mol. Plant">
        <title>The Genome of Medicinal Plant Macleaya cordata Provides New Insights into Benzylisoquinoline Alkaloids Metabolism.</title>
        <authorList>
            <person name="Liu X."/>
            <person name="Liu Y."/>
            <person name="Huang P."/>
            <person name="Ma Y."/>
            <person name="Qing Z."/>
            <person name="Tang Q."/>
            <person name="Cao H."/>
            <person name="Cheng P."/>
            <person name="Zheng Y."/>
            <person name="Yuan Z."/>
            <person name="Zhou Y."/>
            <person name="Liu J."/>
            <person name="Tang Z."/>
            <person name="Zhuo Y."/>
            <person name="Zhang Y."/>
            <person name="Yu L."/>
            <person name="Huang J."/>
            <person name="Yang P."/>
            <person name="Peng Q."/>
            <person name="Zhang J."/>
            <person name="Jiang W."/>
            <person name="Zhang Z."/>
            <person name="Lin K."/>
            <person name="Ro D.K."/>
            <person name="Chen X."/>
            <person name="Xiong X."/>
            <person name="Shang Y."/>
            <person name="Huang S."/>
            <person name="Zeng J."/>
        </authorList>
    </citation>
    <scope>NUCLEOTIDE SEQUENCE [LARGE SCALE GENOMIC DNA]</scope>
    <source>
        <strain evidence="8">cv. BLH2017</strain>
        <tissue evidence="7">Root</tissue>
    </source>
</reference>
<keyword evidence="8" id="KW-1185">Reference proteome</keyword>
<dbReference type="PANTHER" id="PTHR31451:SF53">
    <property type="entry name" value="MANNAN ENDO-1,4-BETA-MANNOSIDASE"/>
    <property type="match status" value="1"/>
</dbReference>
<dbReference type="EC" id="3.2.1.78" evidence="3"/>
<organism evidence="7 8">
    <name type="scientific">Macleaya cordata</name>
    <name type="common">Five-seeded plume-poppy</name>
    <name type="synonym">Bocconia cordata</name>
    <dbReference type="NCBI Taxonomy" id="56857"/>
    <lineage>
        <taxon>Eukaryota</taxon>
        <taxon>Viridiplantae</taxon>
        <taxon>Streptophyta</taxon>
        <taxon>Embryophyta</taxon>
        <taxon>Tracheophyta</taxon>
        <taxon>Spermatophyta</taxon>
        <taxon>Magnoliopsida</taxon>
        <taxon>Ranunculales</taxon>
        <taxon>Papaveraceae</taxon>
        <taxon>Papaveroideae</taxon>
        <taxon>Macleaya</taxon>
    </lineage>
</organism>
<sequence length="418" mass="48239">MSKLSRFSSDTSFFKGVILIIVFLFISLVCEAARLVPITNTTISGFVTTKDTQFLLNGSPFWFNGFNSYWMMQVAVEPTERYKISDAFREASTAGLTVCRTWAFTDGGYQALQISPGVYDERVFQALDFVISEAQKYGIRLILSVVNNYKDYGGRPQYAQWARSAGVNITNDDDFYTNSVVKEYYKNHIKRVLTRFNTITKITYKDDWTIMAWELINEPRCETDYSGKTIQVWVQEMATYTKYIDNKHLLEIGMEGFYGDSMPEKKQNNPGGYNFGTDFISSNLIKEIDFATIHAYPDLWLPRKSESAQLEFMQRWMWSHWTDSREILKKPLVLAEFGKSNKDQGYTLSVRNSYMNTVYRNIYNFARRGRTMGGSLVWQIFAEGMESYYDGYEIVLSQNPSTTRLIAGHSKQMATLGH</sequence>
<name>A0A200RCL1_MACCD</name>
<comment type="similarity">
    <text evidence="2">Belongs to the glycosyl hydrolase 5 (cellulase A) family.</text>
</comment>
<dbReference type="PANTHER" id="PTHR31451">
    <property type="match status" value="1"/>
</dbReference>
<keyword evidence="4 7" id="KW-0378">Hydrolase</keyword>
<dbReference type="OMA" id="ITKIAYR"/>
<dbReference type="InterPro" id="IPR045053">
    <property type="entry name" value="MAN-like"/>
</dbReference>
<evidence type="ECO:0000256" key="1">
    <source>
        <dbReference type="ARBA" id="ARBA00001678"/>
    </source>
</evidence>
<gene>
    <name evidence="7" type="ORF">BVC80_1063g2</name>
</gene>
<evidence type="ECO:0000256" key="4">
    <source>
        <dbReference type="ARBA" id="ARBA00022801"/>
    </source>
</evidence>
<dbReference type="OrthoDB" id="406631at2759"/>
<evidence type="ECO:0000256" key="3">
    <source>
        <dbReference type="ARBA" id="ARBA00012706"/>
    </source>
</evidence>
<evidence type="ECO:0000256" key="5">
    <source>
        <dbReference type="ARBA" id="ARBA00023295"/>
    </source>
</evidence>
<evidence type="ECO:0000313" key="7">
    <source>
        <dbReference type="EMBL" id="OVA20457.1"/>
    </source>
</evidence>
<dbReference type="InterPro" id="IPR001547">
    <property type="entry name" value="Glyco_hydro_5"/>
</dbReference>
<dbReference type="GO" id="GO:0016985">
    <property type="term" value="F:mannan endo-1,4-beta-mannosidase activity"/>
    <property type="evidence" value="ECO:0007669"/>
    <property type="project" value="UniProtKB-EC"/>
</dbReference>
<dbReference type="Proteomes" id="UP000195402">
    <property type="component" value="Unassembled WGS sequence"/>
</dbReference>
<evidence type="ECO:0000256" key="2">
    <source>
        <dbReference type="ARBA" id="ARBA00005641"/>
    </source>
</evidence>
<dbReference type="SUPFAM" id="SSF51445">
    <property type="entry name" value="(Trans)glycosidases"/>
    <property type="match status" value="1"/>
</dbReference>
<dbReference type="EMBL" id="MVGT01000080">
    <property type="protein sequence ID" value="OVA20457.1"/>
    <property type="molecule type" value="Genomic_DNA"/>
</dbReference>
<accession>A0A200RCL1</accession>
<dbReference type="GO" id="GO:0000272">
    <property type="term" value="P:polysaccharide catabolic process"/>
    <property type="evidence" value="ECO:0007669"/>
    <property type="project" value="InterPro"/>
</dbReference>